<evidence type="ECO:0000256" key="7">
    <source>
        <dbReference type="RuleBase" id="RU003800"/>
    </source>
</evidence>
<keyword evidence="5 6" id="KW-0067">ATP-binding</keyword>
<evidence type="ECO:0000259" key="8">
    <source>
        <dbReference type="Pfam" id="PF02503"/>
    </source>
</evidence>
<feature type="binding site" evidence="6">
    <location>
        <position position="572"/>
    </location>
    <ligand>
        <name>ATP</name>
        <dbReference type="ChEBI" id="CHEBI:30616"/>
    </ligand>
</feature>
<evidence type="ECO:0000256" key="5">
    <source>
        <dbReference type="ARBA" id="ARBA00022840"/>
    </source>
</evidence>
<dbReference type="InterPro" id="IPR025198">
    <property type="entry name" value="PPK_N_dom"/>
</dbReference>
<dbReference type="GO" id="GO:0009358">
    <property type="term" value="C:polyphosphate kinase complex"/>
    <property type="evidence" value="ECO:0007669"/>
    <property type="project" value="InterPro"/>
</dbReference>
<evidence type="ECO:0000256" key="4">
    <source>
        <dbReference type="ARBA" id="ARBA00022777"/>
    </source>
</evidence>
<comment type="similarity">
    <text evidence="6 7">Belongs to the polyphosphate kinase 1 (PPK1) family.</text>
</comment>
<dbReference type="Pfam" id="PF13089">
    <property type="entry name" value="PP_kinase_N"/>
    <property type="match status" value="1"/>
</dbReference>
<dbReference type="InterPro" id="IPR036832">
    <property type="entry name" value="PPK_N_dom_sf"/>
</dbReference>
<keyword evidence="3 6" id="KW-0547">Nucleotide-binding</keyword>
<feature type="binding site" evidence="6">
    <location>
        <position position="413"/>
    </location>
    <ligand>
        <name>Mg(2+)</name>
        <dbReference type="ChEBI" id="CHEBI:18420"/>
    </ligand>
</feature>
<evidence type="ECO:0000259" key="11">
    <source>
        <dbReference type="Pfam" id="PF17941"/>
    </source>
</evidence>
<dbReference type="PANTHER" id="PTHR30218">
    <property type="entry name" value="POLYPHOSPHATE KINASE"/>
    <property type="match status" value="1"/>
</dbReference>
<dbReference type="GO" id="GO:0008976">
    <property type="term" value="F:polyphosphate kinase activity"/>
    <property type="evidence" value="ECO:0007669"/>
    <property type="project" value="UniProtKB-UniRule"/>
</dbReference>
<comment type="function">
    <text evidence="6 7">Catalyzes the reversible transfer of the terminal phosphate of ATP to form a long-chain polyphosphate (polyP).</text>
</comment>
<evidence type="ECO:0000256" key="1">
    <source>
        <dbReference type="ARBA" id="ARBA00022553"/>
    </source>
</evidence>
<dbReference type="Pfam" id="PF17941">
    <property type="entry name" value="PP_kinase_C_1"/>
    <property type="match status" value="1"/>
</dbReference>
<dbReference type="Gene3D" id="3.30.870.10">
    <property type="entry name" value="Endonuclease Chain A"/>
    <property type="match status" value="2"/>
</dbReference>
<dbReference type="HAMAP" id="MF_00347">
    <property type="entry name" value="Polyphosphate_kinase"/>
    <property type="match status" value="1"/>
</dbReference>
<evidence type="ECO:0000313" key="13">
    <source>
        <dbReference type="Proteomes" id="UP000322025"/>
    </source>
</evidence>
<dbReference type="InterPro" id="IPR003414">
    <property type="entry name" value="PP_kinase"/>
</dbReference>
<keyword evidence="4 6" id="KW-0418">Kinase</keyword>
<dbReference type="GO" id="GO:0006799">
    <property type="term" value="P:polyphosphate biosynthetic process"/>
    <property type="evidence" value="ECO:0007669"/>
    <property type="project" value="UniProtKB-UniRule"/>
</dbReference>
<feature type="binding site" evidence="6">
    <location>
        <position position="600"/>
    </location>
    <ligand>
        <name>ATP</name>
        <dbReference type="ChEBI" id="CHEBI:30616"/>
    </ligand>
</feature>
<keyword evidence="2 6" id="KW-0808">Transferase</keyword>
<dbReference type="InterPro" id="IPR024953">
    <property type="entry name" value="PP_kinase_middle"/>
</dbReference>
<dbReference type="EMBL" id="VMSO01000006">
    <property type="protein sequence ID" value="KAA8501742.1"/>
    <property type="molecule type" value="Genomic_DNA"/>
</dbReference>
<dbReference type="PIRSF" id="PIRSF015589">
    <property type="entry name" value="PP_kinase"/>
    <property type="match status" value="1"/>
</dbReference>
<dbReference type="SUPFAM" id="SSF140356">
    <property type="entry name" value="PPK N-terminal domain-like"/>
    <property type="match status" value="1"/>
</dbReference>
<dbReference type="GO" id="GO:0046872">
    <property type="term" value="F:metal ion binding"/>
    <property type="evidence" value="ECO:0007669"/>
    <property type="project" value="UniProtKB-KW"/>
</dbReference>
<dbReference type="AlphaFoldDB" id="A0A5M9I326"/>
<feature type="domain" description="Polyphosphate kinase middle" evidence="8">
    <location>
        <begin position="132"/>
        <end position="310"/>
    </location>
</feature>
<dbReference type="NCBIfam" id="NF003921">
    <property type="entry name" value="PRK05443.2-2"/>
    <property type="match status" value="1"/>
</dbReference>
<keyword evidence="6" id="KW-0479">Metal-binding</keyword>
<sequence>MIQLSVLVTKEENMENIYMNRELSWLKFNERVLEEAENKEVPLCERMNFVSIYQSNLDEFFRVRVGSLQDQMLVNRKIRDNKTNMTSEEQIKAILKGVKKLNKRKDAAYMDVMDKVKEYGITLIDFTTAKSEEKKFLEQYFNHEIVPLSSPTIVGKRQPFPFLRNQEIYAVVVLQTRSGKERIGIIPCTNNMVERLIEIPGGQGRYILSENLILHYIGKVFKGYKVLGKSLIRVVRNADIDADALYDEDLDYREFMADLMKERKKLSPVRLDMSREIDGSVVESLCRYLDVSPERVFRSEAPLDLSFIFAIQDHLRMNPELFYERRVPQKSAAFRDGESIIKQIEQEDKLLSYPYESIRPFLRMLNEAAEDDNVISIKMTLYRLAKQSKIVEALCEAAENGKEVVVLVELRARFDEENNIRWSRMLEKAGCQIIYGLEGFKVHSKLCLITKKGKDGIEYITQIGTGNYNEKTARLYTDLSLMTANEQIGTDAAKVFQALTKGEAVEESEHLLVAPKCLQNRIIDMIDEEIEHRKNGEDAYIGLKLNSLTDKKIIDKLVEASKAGVHIDMIIRGISCLIPGVKGQTENIRIISIVGRFLEHSRIYIFGCGERRKYYISSADFMTRNTVKRVEVASPVYDPAIRARIQGIFDLMLSDNKKAREENAEGVYTLVKCDGEPVNSQEALYQEAYDKAAQRNAGQTPEGANEV</sequence>
<dbReference type="GO" id="GO:0005524">
    <property type="term" value="F:ATP binding"/>
    <property type="evidence" value="ECO:0007669"/>
    <property type="project" value="UniProtKB-KW"/>
</dbReference>
<dbReference type="NCBIfam" id="TIGR03705">
    <property type="entry name" value="poly_P_kin"/>
    <property type="match status" value="1"/>
</dbReference>
<evidence type="ECO:0000259" key="9">
    <source>
        <dbReference type="Pfam" id="PF13089"/>
    </source>
</evidence>
<dbReference type="Proteomes" id="UP000322025">
    <property type="component" value="Unassembled WGS sequence"/>
</dbReference>
<comment type="cofactor">
    <cofactor evidence="6">
        <name>Mg(2+)</name>
        <dbReference type="ChEBI" id="CHEBI:18420"/>
    </cofactor>
</comment>
<dbReference type="CDD" id="cd09166">
    <property type="entry name" value="PLDc_PPK1_C1_unchar"/>
    <property type="match status" value="1"/>
</dbReference>
<accession>A0A5M9I326</accession>
<comment type="caution">
    <text evidence="12">The sequence shown here is derived from an EMBL/GenBank/DDBJ whole genome shotgun (WGS) entry which is preliminary data.</text>
</comment>
<feature type="binding site" evidence="6">
    <location>
        <position position="476"/>
    </location>
    <ligand>
        <name>ATP</name>
        <dbReference type="ChEBI" id="CHEBI:30616"/>
    </ligand>
</feature>
<comment type="PTM">
    <text evidence="6 7">An intermediate of this reaction is the autophosphorylated ppk in which a phosphate is covalently linked to a histidine residue through a N-P bond.</text>
</comment>
<dbReference type="NCBIfam" id="NF003917">
    <property type="entry name" value="PRK05443.1-1"/>
    <property type="match status" value="1"/>
</dbReference>
<feature type="domain" description="Polyphosphate kinase N-terminal" evidence="9">
    <location>
        <begin position="18"/>
        <end position="123"/>
    </location>
</feature>
<name>A0A5M9I326_9FIRM</name>
<dbReference type="InterPro" id="IPR036830">
    <property type="entry name" value="PP_kinase_middle_dom_sf"/>
</dbReference>
<reference evidence="12 13" key="1">
    <citation type="submission" date="2019-07" db="EMBL/GenBank/DDBJ databases">
        <authorList>
            <person name="Wongkuna S."/>
            <person name="Scaria J."/>
        </authorList>
    </citation>
    <scope>NUCLEOTIDE SEQUENCE [LARGE SCALE GENOMIC DNA]</scope>
    <source>
        <strain evidence="12 13">SW178</strain>
    </source>
</reference>
<dbReference type="Gene3D" id="1.20.58.310">
    <property type="entry name" value="Polyphosphate kinase N-terminal domain"/>
    <property type="match status" value="1"/>
</dbReference>
<dbReference type="PANTHER" id="PTHR30218:SF0">
    <property type="entry name" value="POLYPHOSPHATE KINASE"/>
    <property type="match status" value="1"/>
</dbReference>
<feature type="domain" description="Polyphosphate kinase C-terminal" evidence="10">
    <location>
        <begin position="511"/>
        <end position="681"/>
    </location>
</feature>
<organism evidence="12 13">
    <name type="scientific">Mediterraneibacter catenae</name>
    <dbReference type="NCBI Taxonomy" id="2594882"/>
    <lineage>
        <taxon>Bacteria</taxon>
        <taxon>Bacillati</taxon>
        <taxon>Bacillota</taxon>
        <taxon>Clostridia</taxon>
        <taxon>Lachnospirales</taxon>
        <taxon>Lachnospiraceae</taxon>
        <taxon>Mediterraneibacter</taxon>
    </lineage>
</organism>
<dbReference type="SUPFAM" id="SSF143724">
    <property type="entry name" value="PHP14-like"/>
    <property type="match status" value="1"/>
</dbReference>
<dbReference type="OrthoDB" id="9761456at2"/>
<gene>
    <name evidence="12" type="primary">ppk1</name>
    <name evidence="6" type="synonym">ppk</name>
    <name evidence="12" type="ORF">FNY66_06115</name>
</gene>
<comment type="catalytic activity">
    <reaction evidence="6 7">
        <text>[phosphate](n) + ATP = [phosphate](n+1) + ADP</text>
        <dbReference type="Rhea" id="RHEA:19573"/>
        <dbReference type="Rhea" id="RHEA-COMP:9859"/>
        <dbReference type="Rhea" id="RHEA-COMP:14280"/>
        <dbReference type="ChEBI" id="CHEBI:16838"/>
        <dbReference type="ChEBI" id="CHEBI:30616"/>
        <dbReference type="ChEBI" id="CHEBI:456216"/>
        <dbReference type="EC" id="2.7.4.1"/>
    </reaction>
</comment>
<protein>
    <recommendedName>
        <fullName evidence="6 7">Polyphosphate kinase</fullName>
        <ecNumber evidence="6 7">2.7.4.1</ecNumber>
    </recommendedName>
    <alternativeName>
        <fullName evidence="6">ATP-polyphosphate phosphotransferase</fullName>
    </alternativeName>
    <alternativeName>
        <fullName evidence="6">Polyphosphoric acid kinase</fullName>
    </alternativeName>
</protein>
<dbReference type="SUPFAM" id="SSF56024">
    <property type="entry name" value="Phospholipase D/nuclease"/>
    <property type="match status" value="2"/>
</dbReference>
<dbReference type="Pfam" id="PF13090">
    <property type="entry name" value="PP_kinase_C"/>
    <property type="match status" value="1"/>
</dbReference>
<feature type="domain" description="Polyphosphate kinase C-terminal" evidence="11">
    <location>
        <begin position="340"/>
        <end position="502"/>
    </location>
</feature>
<evidence type="ECO:0000256" key="2">
    <source>
        <dbReference type="ARBA" id="ARBA00022679"/>
    </source>
</evidence>
<feature type="binding site" evidence="6">
    <location>
        <position position="56"/>
    </location>
    <ligand>
        <name>ATP</name>
        <dbReference type="ChEBI" id="CHEBI:30616"/>
    </ligand>
</feature>
<dbReference type="EC" id="2.7.4.1" evidence="6 7"/>
<evidence type="ECO:0000256" key="3">
    <source>
        <dbReference type="ARBA" id="ARBA00022741"/>
    </source>
</evidence>
<dbReference type="InterPro" id="IPR025200">
    <property type="entry name" value="PPK_C_dom2"/>
</dbReference>
<dbReference type="Pfam" id="PF02503">
    <property type="entry name" value="PP_kinase"/>
    <property type="match status" value="1"/>
</dbReference>
<feature type="active site" description="Phosphohistidine intermediate" evidence="6">
    <location>
        <position position="443"/>
    </location>
</feature>
<evidence type="ECO:0000259" key="10">
    <source>
        <dbReference type="Pfam" id="PF13090"/>
    </source>
</evidence>
<proteinExistence type="inferred from homology"/>
<keyword evidence="13" id="KW-1185">Reference proteome</keyword>
<feature type="binding site" evidence="6">
    <location>
        <position position="383"/>
    </location>
    <ligand>
        <name>Mg(2+)</name>
        <dbReference type="ChEBI" id="CHEBI:18420"/>
    </ligand>
</feature>
<evidence type="ECO:0000256" key="6">
    <source>
        <dbReference type="HAMAP-Rule" id="MF_00347"/>
    </source>
</evidence>
<dbReference type="RefSeq" id="WP_150310583.1">
    <property type="nucleotide sequence ID" value="NZ_VMSO01000006.1"/>
</dbReference>
<dbReference type="Gene3D" id="3.30.1840.10">
    <property type="entry name" value="Polyphosphate kinase middle domain"/>
    <property type="match status" value="1"/>
</dbReference>
<evidence type="ECO:0000313" key="12">
    <source>
        <dbReference type="EMBL" id="KAA8501742.1"/>
    </source>
</evidence>
<keyword evidence="1 6" id="KW-0597">Phosphoprotein</keyword>
<keyword evidence="6" id="KW-0460">Magnesium</keyword>
<dbReference type="CDD" id="cd09169">
    <property type="entry name" value="PLDc_PPK1_C2_unchar"/>
    <property type="match status" value="1"/>
</dbReference>
<dbReference type="InterPro" id="IPR041108">
    <property type="entry name" value="PP_kinase_C_1"/>
</dbReference>